<sequence>MPLEYLSSRGFHNGQYHTSQYCYSTTEQNIRGLLTQTSSQGSRCGVKSIYFELINLHAMPNSPRSSPNGTHPRLMPQVTGGQDGEVALTYQGGLISAQAMNAVTEQVTLNHPQPNALDRLARTQPATGGTFGPPFLTAGSGLDPGCAPLDDNLPTGTSGQIWPSMFSTADSDPQETPIS</sequence>
<organism evidence="2 3">
    <name type="scientific">Colletotrichum lupini</name>
    <dbReference type="NCBI Taxonomy" id="145971"/>
    <lineage>
        <taxon>Eukaryota</taxon>
        <taxon>Fungi</taxon>
        <taxon>Dikarya</taxon>
        <taxon>Ascomycota</taxon>
        <taxon>Pezizomycotina</taxon>
        <taxon>Sordariomycetes</taxon>
        <taxon>Hypocreomycetidae</taxon>
        <taxon>Glomerellales</taxon>
        <taxon>Glomerellaceae</taxon>
        <taxon>Colletotrichum</taxon>
        <taxon>Colletotrichum acutatum species complex</taxon>
    </lineage>
</organism>
<dbReference type="KEGG" id="clup:CLUP02_15935"/>
<dbReference type="Proteomes" id="UP000830671">
    <property type="component" value="Chromosome 9"/>
</dbReference>
<accession>A0A9Q8T7G7</accession>
<gene>
    <name evidence="2" type="ORF">CLUP02_15935</name>
</gene>
<evidence type="ECO:0000256" key="1">
    <source>
        <dbReference type="SAM" id="MobiDB-lite"/>
    </source>
</evidence>
<protein>
    <submittedName>
        <fullName evidence="2">Uncharacterized protein</fullName>
    </submittedName>
</protein>
<dbReference type="RefSeq" id="XP_049152006.1">
    <property type="nucleotide sequence ID" value="XM_049294859.1"/>
</dbReference>
<keyword evidence="3" id="KW-1185">Reference proteome</keyword>
<evidence type="ECO:0000313" key="2">
    <source>
        <dbReference type="EMBL" id="UQC90405.1"/>
    </source>
</evidence>
<proteinExistence type="predicted"/>
<name>A0A9Q8T7G7_9PEZI</name>
<evidence type="ECO:0000313" key="3">
    <source>
        <dbReference type="Proteomes" id="UP000830671"/>
    </source>
</evidence>
<feature type="compositionally biased region" description="Polar residues" evidence="1">
    <location>
        <begin position="154"/>
        <end position="179"/>
    </location>
</feature>
<dbReference type="EMBL" id="CP019481">
    <property type="protein sequence ID" value="UQC90405.1"/>
    <property type="molecule type" value="Genomic_DNA"/>
</dbReference>
<dbReference type="GeneID" id="73349869"/>
<feature type="region of interest" description="Disordered" evidence="1">
    <location>
        <begin position="153"/>
        <end position="179"/>
    </location>
</feature>
<dbReference type="AlphaFoldDB" id="A0A9Q8T7G7"/>
<reference evidence="2" key="1">
    <citation type="journal article" date="2021" name="Mol. Plant Microbe Interact.">
        <title>Complete Genome Sequence of the Plant-Pathogenic Fungus Colletotrichum lupini.</title>
        <authorList>
            <person name="Baroncelli R."/>
            <person name="Pensec F."/>
            <person name="Da Lio D."/>
            <person name="Boufleur T."/>
            <person name="Vicente I."/>
            <person name="Sarrocco S."/>
            <person name="Picot A."/>
            <person name="Baraldi E."/>
            <person name="Sukno S."/>
            <person name="Thon M."/>
            <person name="Le Floch G."/>
        </authorList>
    </citation>
    <scope>NUCLEOTIDE SEQUENCE</scope>
    <source>
        <strain evidence="2">IMI 504893</strain>
    </source>
</reference>